<name>A0A078ICE3_BRANA</name>
<protein>
    <submittedName>
        <fullName evidence="1">(rape) hypothetical protein</fullName>
    </submittedName>
    <submittedName>
        <fullName evidence="2">BnaC04g43240D protein</fullName>
    </submittedName>
</protein>
<reference evidence="2 3" key="1">
    <citation type="journal article" date="2014" name="Science">
        <title>Plant genetics. Early allopolyploid evolution in the post-Neolithic Brassica napus oilseed genome.</title>
        <authorList>
            <person name="Chalhoub B."/>
            <person name="Denoeud F."/>
            <person name="Liu S."/>
            <person name="Parkin I.A."/>
            <person name="Tang H."/>
            <person name="Wang X."/>
            <person name="Chiquet J."/>
            <person name="Belcram H."/>
            <person name="Tong C."/>
            <person name="Samans B."/>
            <person name="Correa M."/>
            <person name="Da Silva C."/>
            <person name="Just J."/>
            <person name="Falentin C."/>
            <person name="Koh C.S."/>
            <person name="Le Clainche I."/>
            <person name="Bernard M."/>
            <person name="Bento P."/>
            <person name="Noel B."/>
            <person name="Labadie K."/>
            <person name="Alberti A."/>
            <person name="Charles M."/>
            <person name="Arnaud D."/>
            <person name="Guo H."/>
            <person name="Daviaud C."/>
            <person name="Alamery S."/>
            <person name="Jabbari K."/>
            <person name="Zhao M."/>
            <person name="Edger P.P."/>
            <person name="Chelaifa H."/>
            <person name="Tack D."/>
            <person name="Lassalle G."/>
            <person name="Mestiri I."/>
            <person name="Schnel N."/>
            <person name="Le Paslier M.C."/>
            <person name="Fan G."/>
            <person name="Renault V."/>
            <person name="Bayer P.E."/>
            <person name="Golicz A.A."/>
            <person name="Manoli S."/>
            <person name="Lee T.H."/>
            <person name="Thi V.H."/>
            <person name="Chalabi S."/>
            <person name="Hu Q."/>
            <person name="Fan C."/>
            <person name="Tollenaere R."/>
            <person name="Lu Y."/>
            <person name="Battail C."/>
            <person name="Shen J."/>
            <person name="Sidebottom C.H."/>
            <person name="Wang X."/>
            <person name="Canaguier A."/>
            <person name="Chauveau A."/>
            <person name="Berard A."/>
            <person name="Deniot G."/>
            <person name="Guan M."/>
            <person name="Liu Z."/>
            <person name="Sun F."/>
            <person name="Lim Y.P."/>
            <person name="Lyons E."/>
            <person name="Town C.D."/>
            <person name="Bancroft I."/>
            <person name="Wang X."/>
            <person name="Meng J."/>
            <person name="Ma J."/>
            <person name="Pires J.C."/>
            <person name="King G.J."/>
            <person name="Brunel D."/>
            <person name="Delourme R."/>
            <person name="Renard M."/>
            <person name="Aury J.M."/>
            <person name="Adams K.L."/>
            <person name="Batley J."/>
            <person name="Snowdon R.J."/>
            <person name="Tost J."/>
            <person name="Edwards D."/>
            <person name="Zhou Y."/>
            <person name="Hua W."/>
            <person name="Sharpe A.G."/>
            <person name="Paterson A.H."/>
            <person name="Guan C."/>
            <person name="Wincker P."/>
        </authorList>
    </citation>
    <scope>NUCLEOTIDE SEQUENCE [LARGE SCALE GENOMIC DNA]</scope>
    <source>
        <strain evidence="3">cv. Darmor-bzh</strain>
    </source>
</reference>
<dbReference type="PaxDb" id="3708-A0A078ICE3"/>
<dbReference type="Gramene" id="CDY48525">
    <property type="protein sequence ID" value="CDY48525"/>
    <property type="gene ID" value="GSBRNA2T00091235001"/>
</dbReference>
<sequence length="84" mass="9595">MPSLSRLDMRVNNLTAGSIEVYNSSTPSRLEYLYLGHNNFKGKVIGPISTFNNLKFPNILKKLEKLEFIALNSNRIKGEIPEWL</sequence>
<dbReference type="EMBL" id="LK032777">
    <property type="protein sequence ID" value="CDY48525.1"/>
    <property type="molecule type" value="Genomic_DNA"/>
</dbReference>
<dbReference type="OMA" id="LLMCRVL"/>
<dbReference type="InterPro" id="IPR032675">
    <property type="entry name" value="LRR_dom_sf"/>
</dbReference>
<gene>
    <name evidence="2" type="primary">BnaC04g43240D</name>
    <name evidence="1" type="ORF">DARMORV10_C04P62250.1</name>
    <name evidence="2" type="ORF">GSBRNA2T00091235001</name>
</gene>
<proteinExistence type="predicted"/>
<reference evidence="1" key="3">
    <citation type="submission" date="2021-01" db="EMBL/GenBank/DDBJ databases">
        <authorList>
            <consortium name="Genoscope - CEA"/>
            <person name="William W."/>
        </authorList>
    </citation>
    <scope>NUCLEOTIDE SEQUENCE</scope>
</reference>
<evidence type="ECO:0000313" key="2">
    <source>
        <dbReference type="EMBL" id="CDY48525.1"/>
    </source>
</evidence>
<dbReference type="Gene3D" id="3.80.10.10">
    <property type="entry name" value="Ribonuclease Inhibitor"/>
    <property type="match status" value="1"/>
</dbReference>
<dbReference type="AlphaFoldDB" id="A0A078ICE3"/>
<accession>A0A078ICE3</accession>
<dbReference type="SUPFAM" id="SSF52058">
    <property type="entry name" value="L domain-like"/>
    <property type="match status" value="1"/>
</dbReference>
<dbReference type="Pfam" id="PF00560">
    <property type="entry name" value="LRR_1"/>
    <property type="match status" value="2"/>
</dbReference>
<organism evidence="2 3">
    <name type="scientific">Brassica napus</name>
    <name type="common">Rape</name>
    <dbReference type="NCBI Taxonomy" id="3708"/>
    <lineage>
        <taxon>Eukaryota</taxon>
        <taxon>Viridiplantae</taxon>
        <taxon>Streptophyta</taxon>
        <taxon>Embryophyta</taxon>
        <taxon>Tracheophyta</taxon>
        <taxon>Spermatophyta</taxon>
        <taxon>Magnoliopsida</taxon>
        <taxon>eudicotyledons</taxon>
        <taxon>Gunneridae</taxon>
        <taxon>Pentapetalae</taxon>
        <taxon>rosids</taxon>
        <taxon>malvids</taxon>
        <taxon>Brassicales</taxon>
        <taxon>Brassicaceae</taxon>
        <taxon>Brassiceae</taxon>
        <taxon>Brassica</taxon>
    </lineage>
</organism>
<dbReference type="InterPro" id="IPR001611">
    <property type="entry name" value="Leu-rich_rpt"/>
</dbReference>
<evidence type="ECO:0000313" key="3">
    <source>
        <dbReference type="Proteomes" id="UP000028999"/>
    </source>
</evidence>
<dbReference type="EMBL" id="HG994368">
    <property type="protein sequence ID" value="CAF1866226.1"/>
    <property type="molecule type" value="Genomic_DNA"/>
</dbReference>
<keyword evidence="3" id="KW-1185">Reference proteome</keyword>
<reference evidence="2" key="2">
    <citation type="submission" date="2014-06" db="EMBL/GenBank/DDBJ databases">
        <authorList>
            <person name="Genoscope - CEA"/>
        </authorList>
    </citation>
    <scope>NUCLEOTIDE SEQUENCE</scope>
</reference>
<dbReference type="Proteomes" id="UP000028999">
    <property type="component" value="Unassembled WGS sequence"/>
</dbReference>
<dbReference type="Proteomes" id="UP001295469">
    <property type="component" value="Chromosome C04"/>
</dbReference>
<evidence type="ECO:0000313" key="1">
    <source>
        <dbReference type="EMBL" id="CAF1866226.1"/>
    </source>
</evidence>